<dbReference type="AlphaFoldDB" id="A0A6V8HG11"/>
<proteinExistence type="predicted"/>
<dbReference type="SUPFAM" id="SSF53474">
    <property type="entry name" value="alpha/beta-Hydrolases"/>
    <property type="match status" value="1"/>
</dbReference>
<reference evidence="3" key="1">
    <citation type="journal article" date="2015" name="Genome Announc.">
        <title>Draft genome sequence of Talaromyces cellulolyticus strain Y-94, a source of lignocellulosic biomass-degrading enzymes.</title>
        <authorList>
            <person name="Fujii T."/>
            <person name="Koike H."/>
            <person name="Sawayama S."/>
            <person name="Yano S."/>
            <person name="Inoue H."/>
        </authorList>
    </citation>
    <scope>NUCLEOTIDE SEQUENCE [LARGE SCALE GENOMIC DNA]</scope>
    <source>
        <strain evidence="3">Y-94</strain>
    </source>
</reference>
<comment type="caution">
    <text evidence="2">The sequence shown here is derived from an EMBL/GenBank/DDBJ whole genome shotgun (WGS) entry which is preliminary data.</text>
</comment>
<gene>
    <name evidence="2" type="ORF">TCE0_041f13574</name>
</gene>
<keyword evidence="3" id="KW-1185">Reference proteome</keyword>
<dbReference type="InterPro" id="IPR053228">
    <property type="entry name" value="Stereospecific_Lipase"/>
</dbReference>
<sequence length="344" mass="38527">MAVWRFLSTIFVPLTAIWWAASTTEQKLSHQGINNVTVTGPDPVFLVDEIKLDEAVSCPVLMPQARETVLLVSGTGVTLLDDIQISAEYISYAIKKLANEENKTQISIISWSAGALTTQWTLTFYPETRSKVKRHIALGPDYRGSWVMIPLVYLNMFTEALVQQVPWSNFMRALARFDGYRALVPTTSIGSSTDLILQPGFYGEGWPIFRDTWRLSGPQAWNIDLFKLCAANSLKRGAFPHIVSHDSLLWEAASHQIIFAALNNEETYLGSTDNVTSDHCRGGPANHLPPDSETKNSAIIPELSDYAANYASKMPLRGWPEVPLRDYTSVERLEKLKAREEKHV</sequence>
<keyword evidence="1" id="KW-0732">Signal</keyword>
<feature type="signal peptide" evidence="1">
    <location>
        <begin position="1"/>
        <end position="22"/>
    </location>
</feature>
<feature type="chain" id="PRO_5027661284" evidence="1">
    <location>
        <begin position="23"/>
        <end position="344"/>
    </location>
</feature>
<dbReference type="Proteomes" id="UP000053095">
    <property type="component" value="Unassembled WGS sequence"/>
</dbReference>
<dbReference type="EMBL" id="DF933837">
    <property type="protein sequence ID" value="GAM40879.1"/>
    <property type="molecule type" value="Genomic_DNA"/>
</dbReference>
<dbReference type="Gene3D" id="3.40.50.1820">
    <property type="entry name" value="alpha/beta hydrolase"/>
    <property type="match status" value="1"/>
</dbReference>
<organism evidence="2 3">
    <name type="scientific">Talaromyces pinophilus</name>
    <name type="common">Penicillium pinophilum</name>
    <dbReference type="NCBI Taxonomy" id="128442"/>
    <lineage>
        <taxon>Eukaryota</taxon>
        <taxon>Fungi</taxon>
        <taxon>Dikarya</taxon>
        <taxon>Ascomycota</taxon>
        <taxon>Pezizomycotina</taxon>
        <taxon>Eurotiomycetes</taxon>
        <taxon>Eurotiomycetidae</taxon>
        <taxon>Eurotiales</taxon>
        <taxon>Trichocomaceae</taxon>
        <taxon>Talaromyces</taxon>
        <taxon>Talaromyces sect. Talaromyces</taxon>
    </lineage>
</organism>
<protein>
    <submittedName>
        <fullName evidence="2">Lipase</fullName>
    </submittedName>
</protein>
<dbReference type="PANTHER" id="PTHR37574">
    <property type="entry name" value="LIPASE B"/>
    <property type="match status" value="1"/>
</dbReference>
<dbReference type="PANTHER" id="PTHR37574:SF1">
    <property type="entry name" value="LIPASE B"/>
    <property type="match status" value="1"/>
</dbReference>
<dbReference type="InterPro" id="IPR029058">
    <property type="entry name" value="AB_hydrolase_fold"/>
</dbReference>
<name>A0A6V8HG11_TALPI</name>
<accession>A0A6V8HG11</accession>
<evidence type="ECO:0000256" key="1">
    <source>
        <dbReference type="SAM" id="SignalP"/>
    </source>
</evidence>
<evidence type="ECO:0000313" key="2">
    <source>
        <dbReference type="EMBL" id="GAM40879.1"/>
    </source>
</evidence>
<evidence type="ECO:0000313" key="3">
    <source>
        <dbReference type="Proteomes" id="UP000053095"/>
    </source>
</evidence>